<evidence type="ECO:0000313" key="3">
    <source>
        <dbReference type="Proteomes" id="UP000823915"/>
    </source>
</evidence>
<evidence type="ECO:0008006" key="4">
    <source>
        <dbReference type="Google" id="ProtNLM"/>
    </source>
</evidence>
<reference evidence="2" key="2">
    <citation type="submission" date="2021-04" db="EMBL/GenBank/DDBJ databases">
        <authorList>
            <person name="Gilroy R."/>
        </authorList>
    </citation>
    <scope>NUCLEOTIDE SEQUENCE</scope>
    <source>
        <strain evidence="2">1282</strain>
    </source>
</reference>
<gene>
    <name evidence="2" type="ORF">H9838_03405</name>
</gene>
<dbReference type="Proteomes" id="UP000823915">
    <property type="component" value="Unassembled WGS sequence"/>
</dbReference>
<name>A0A9D2C193_9FIRM</name>
<evidence type="ECO:0000313" key="2">
    <source>
        <dbReference type="EMBL" id="HIY26202.1"/>
    </source>
</evidence>
<proteinExistence type="predicted"/>
<organism evidence="2 3">
    <name type="scientific">Candidatus Acutalibacter pullistercoris</name>
    <dbReference type="NCBI Taxonomy" id="2838418"/>
    <lineage>
        <taxon>Bacteria</taxon>
        <taxon>Bacillati</taxon>
        <taxon>Bacillota</taxon>
        <taxon>Clostridia</taxon>
        <taxon>Eubacteriales</taxon>
        <taxon>Acutalibacteraceae</taxon>
        <taxon>Acutalibacter</taxon>
    </lineage>
</organism>
<comment type="caution">
    <text evidence="2">The sequence shown here is derived from an EMBL/GenBank/DDBJ whole genome shotgun (WGS) entry which is preliminary data.</text>
</comment>
<keyword evidence="1" id="KW-0732">Signal</keyword>
<dbReference type="AlphaFoldDB" id="A0A9D2C193"/>
<dbReference type="EMBL" id="DXDU01000055">
    <property type="protein sequence ID" value="HIY26202.1"/>
    <property type="molecule type" value="Genomic_DNA"/>
</dbReference>
<feature type="chain" id="PRO_5039328368" description="Lipoprotein" evidence="1">
    <location>
        <begin position="23"/>
        <end position="290"/>
    </location>
</feature>
<evidence type="ECO:0000256" key="1">
    <source>
        <dbReference type="SAM" id="SignalP"/>
    </source>
</evidence>
<protein>
    <recommendedName>
        <fullName evidence="4">Lipoprotein</fullName>
    </recommendedName>
</protein>
<feature type="signal peptide" evidence="1">
    <location>
        <begin position="1"/>
        <end position="22"/>
    </location>
</feature>
<sequence length="290" mass="31483">MKKKLCLLLCAVLCLFPLGACQGEDLAEGALPQPPGLTVTCGEESVTAALGSFQWEYPQEDGTTVAVVSDAVHPLDREGDLPELAGGSQATLSWDGPAPETVVLCCWPEDAWGDTDREAVEVPVDGDSFPLLAGLHIYEVRAEWPEGQATGSGDASYAFTARGEEGETDVQGPPSLTLVQGEERTEAYRNFLYWEEDGVCVNRTLSAPSGWEVPQLEGGVPVTLEWEREPEEIRLERWPQGVPDEEAQGEDLPWEGSLTPEAGWVYVFYADWEVQDGWGGTGVYAFGAEE</sequence>
<accession>A0A9D2C193</accession>
<reference evidence="2" key="1">
    <citation type="journal article" date="2021" name="PeerJ">
        <title>Extensive microbial diversity within the chicken gut microbiome revealed by metagenomics and culture.</title>
        <authorList>
            <person name="Gilroy R."/>
            <person name="Ravi A."/>
            <person name="Getino M."/>
            <person name="Pursley I."/>
            <person name="Horton D.L."/>
            <person name="Alikhan N.F."/>
            <person name="Baker D."/>
            <person name="Gharbi K."/>
            <person name="Hall N."/>
            <person name="Watson M."/>
            <person name="Adriaenssens E.M."/>
            <person name="Foster-Nyarko E."/>
            <person name="Jarju S."/>
            <person name="Secka A."/>
            <person name="Antonio M."/>
            <person name="Oren A."/>
            <person name="Chaudhuri R.R."/>
            <person name="La Ragione R."/>
            <person name="Hildebrand F."/>
            <person name="Pallen M.J."/>
        </authorList>
    </citation>
    <scope>NUCLEOTIDE SEQUENCE</scope>
    <source>
        <strain evidence="2">1282</strain>
    </source>
</reference>